<comment type="caution">
    <text evidence="3">The sequence shown here is derived from an EMBL/GenBank/DDBJ whole genome shotgun (WGS) entry which is preliminary data.</text>
</comment>
<dbReference type="PANTHER" id="PTHR37483">
    <property type="entry name" value="UPF0125 PROTEIN RATB"/>
    <property type="match status" value="1"/>
</dbReference>
<dbReference type="AlphaFoldDB" id="A0A3P3VLP5"/>
<dbReference type="Gene3D" id="3.10.20.280">
    <property type="entry name" value="RnfH-like"/>
    <property type="match status" value="1"/>
</dbReference>
<comment type="similarity">
    <text evidence="1 2">Belongs to the UPF0125 (RnfH) family.</text>
</comment>
<accession>A0A3P3VLP5</accession>
<organism evidence="3 4">
    <name type="scientific">Aestuariirhabdus litorea</name>
    <dbReference type="NCBI Taxonomy" id="2528527"/>
    <lineage>
        <taxon>Bacteria</taxon>
        <taxon>Pseudomonadati</taxon>
        <taxon>Pseudomonadota</taxon>
        <taxon>Gammaproteobacteria</taxon>
        <taxon>Oceanospirillales</taxon>
        <taxon>Aestuariirhabdaceae</taxon>
        <taxon>Aestuariirhabdus</taxon>
    </lineage>
</organism>
<dbReference type="HAMAP" id="MF_00460">
    <property type="entry name" value="UPF0125_RnfH"/>
    <property type="match status" value="1"/>
</dbReference>
<gene>
    <name evidence="3" type="ORF">D0544_16060</name>
</gene>
<sequence>METDTIQVEVAYATPKKQLIIPLSVPSGTTMLEAARRSGIVEQFPEIELETIPMGIFGKGEPKPAERVLQANERVEIYRPLIADPKLVRKQRAADAKTRKAAD</sequence>
<reference evidence="3 4" key="2">
    <citation type="submission" date="2018-12" db="EMBL/GenBank/DDBJ databases">
        <title>Simiduia agarivorans gen. nov., sp. nov., a marine, agarolytic bacterium isolated from shallow coastal water from Keelung, Taiwan.</title>
        <authorList>
            <person name="Shieh W.Y."/>
        </authorList>
    </citation>
    <scope>NUCLEOTIDE SEQUENCE [LARGE SCALE GENOMIC DNA]</scope>
    <source>
        <strain evidence="3 4">GTF-13</strain>
    </source>
</reference>
<evidence type="ECO:0000256" key="2">
    <source>
        <dbReference type="HAMAP-Rule" id="MF_00460"/>
    </source>
</evidence>
<dbReference type="EMBL" id="QWEZ01000002">
    <property type="protein sequence ID" value="RRJ83334.1"/>
    <property type="molecule type" value="Genomic_DNA"/>
</dbReference>
<reference evidence="3 4" key="1">
    <citation type="submission" date="2018-08" db="EMBL/GenBank/DDBJ databases">
        <authorList>
            <person name="Khan S.A."/>
        </authorList>
    </citation>
    <scope>NUCLEOTIDE SEQUENCE [LARGE SCALE GENOMIC DNA]</scope>
    <source>
        <strain evidence="3 4">GTF-13</strain>
    </source>
</reference>
<proteinExistence type="inferred from homology"/>
<dbReference type="InterPro" id="IPR016155">
    <property type="entry name" value="Mopterin_synth/thiamin_S_b"/>
</dbReference>
<keyword evidence="4" id="KW-1185">Reference proteome</keyword>
<protein>
    <recommendedName>
        <fullName evidence="2">UPF0125 protein D0544_16060</fullName>
    </recommendedName>
</protein>
<dbReference type="InterPro" id="IPR005346">
    <property type="entry name" value="RnfH"/>
</dbReference>
<dbReference type="InterPro" id="IPR037021">
    <property type="entry name" value="RnfH_sf"/>
</dbReference>
<dbReference type="Pfam" id="PF03658">
    <property type="entry name" value="Ub-RnfH"/>
    <property type="match status" value="1"/>
</dbReference>
<evidence type="ECO:0000256" key="1">
    <source>
        <dbReference type="ARBA" id="ARBA00010645"/>
    </source>
</evidence>
<dbReference type="NCBIfam" id="NF002490">
    <property type="entry name" value="PRK01777.1"/>
    <property type="match status" value="1"/>
</dbReference>
<dbReference type="RefSeq" id="WP_125017928.1">
    <property type="nucleotide sequence ID" value="NZ_QWEZ01000002.1"/>
</dbReference>
<evidence type="ECO:0000313" key="4">
    <source>
        <dbReference type="Proteomes" id="UP000280792"/>
    </source>
</evidence>
<evidence type="ECO:0000313" key="3">
    <source>
        <dbReference type="EMBL" id="RRJ83334.1"/>
    </source>
</evidence>
<dbReference type="Proteomes" id="UP000280792">
    <property type="component" value="Unassembled WGS sequence"/>
</dbReference>
<dbReference type="SUPFAM" id="SSF54285">
    <property type="entry name" value="MoaD/ThiS"/>
    <property type="match status" value="1"/>
</dbReference>
<dbReference type="PANTHER" id="PTHR37483:SF1">
    <property type="entry name" value="UPF0125 PROTEIN RATB"/>
    <property type="match status" value="1"/>
</dbReference>
<name>A0A3P3VLP5_9GAMM</name>